<sequence>MNQLMEWMTHQKYDKSLEDTITMYDNQEYKKDSDLITEDKIKLVSGNVIKYYAFHYDASQPYLIQTQDDSVKERIAQMQAEIQ</sequence>
<protein>
    <submittedName>
        <fullName evidence="1">Uncharacterized protein</fullName>
    </submittedName>
</protein>
<reference evidence="1 2" key="1">
    <citation type="submission" date="2016-10" db="EMBL/GenBank/DDBJ databases">
        <authorList>
            <person name="de Groot N.N."/>
        </authorList>
    </citation>
    <scope>NUCLEOTIDE SEQUENCE [LARGE SCALE GENOMIC DNA]</scope>
    <source>
        <strain evidence="1 2">DSM 1801</strain>
    </source>
</reference>
<evidence type="ECO:0000313" key="2">
    <source>
        <dbReference type="Proteomes" id="UP000199800"/>
    </source>
</evidence>
<accession>A0A1I0F586</accession>
<dbReference type="EMBL" id="FOHN01000028">
    <property type="protein sequence ID" value="SET53208.1"/>
    <property type="molecule type" value="Genomic_DNA"/>
</dbReference>
<organism evidence="1 2">
    <name type="scientific">[Clostridium] polysaccharolyticum</name>
    <dbReference type="NCBI Taxonomy" id="29364"/>
    <lineage>
        <taxon>Bacteria</taxon>
        <taxon>Bacillati</taxon>
        <taxon>Bacillota</taxon>
        <taxon>Clostridia</taxon>
        <taxon>Lachnospirales</taxon>
        <taxon>Lachnospiraceae</taxon>
    </lineage>
</organism>
<dbReference type="Proteomes" id="UP000199800">
    <property type="component" value="Unassembled WGS sequence"/>
</dbReference>
<evidence type="ECO:0000313" key="1">
    <source>
        <dbReference type="EMBL" id="SET53208.1"/>
    </source>
</evidence>
<gene>
    <name evidence="1" type="ORF">SAMN04487772_1287</name>
</gene>
<dbReference type="OrthoDB" id="2084715at2"/>
<dbReference type="RefSeq" id="WP_092478728.1">
    <property type="nucleotide sequence ID" value="NZ_FOHN01000028.1"/>
</dbReference>
<proteinExistence type="predicted"/>
<keyword evidence="2" id="KW-1185">Reference proteome</keyword>
<dbReference type="AlphaFoldDB" id="A0A1I0F586"/>
<name>A0A1I0F586_9FIRM</name>